<dbReference type="InterPro" id="IPR015867">
    <property type="entry name" value="N-reg_PII/ATP_PRibTrfase_C"/>
</dbReference>
<dbReference type="KEGG" id="sgy:Sgly_0972"/>
<dbReference type="Pfam" id="PF00543">
    <property type="entry name" value="P-II"/>
    <property type="match status" value="1"/>
</dbReference>
<accession>F0T2J5</accession>
<dbReference type="PROSITE" id="PS51343">
    <property type="entry name" value="PII_GLNB_DOM"/>
    <property type="match status" value="1"/>
</dbReference>
<sequence length="101" mass="11588">MKRIEALIPRDKLQRLVEELEENHFKDIVHFSVTGRGRAGHNLPAEQAPTERVELMVENEEEKLAVNIISRICRRKDSDSGRIIIYSSVKVITIHNGNESL</sequence>
<gene>
    <name evidence="1" type="ordered locus">Sgly_0972</name>
</gene>
<evidence type="ECO:0000313" key="1">
    <source>
        <dbReference type="EMBL" id="ADY55313.1"/>
    </source>
</evidence>
<dbReference type="EMBL" id="CP002547">
    <property type="protein sequence ID" value="ADY55313.1"/>
    <property type="molecule type" value="Genomic_DNA"/>
</dbReference>
<dbReference type="SUPFAM" id="SSF54913">
    <property type="entry name" value="GlnB-like"/>
    <property type="match status" value="1"/>
</dbReference>
<dbReference type="Proteomes" id="UP000007488">
    <property type="component" value="Chromosome"/>
</dbReference>
<dbReference type="RefSeq" id="WP_013624184.1">
    <property type="nucleotide sequence ID" value="NC_015172.1"/>
</dbReference>
<reference evidence="1 2" key="1">
    <citation type="journal article" date="2011" name="Stand. Genomic Sci.">
        <title>Complete genome sequence of Syntrophobotulus glycolicus type strain (FlGlyR).</title>
        <authorList>
            <person name="Han C."/>
            <person name="Mwirichia R."/>
            <person name="Chertkov O."/>
            <person name="Held B."/>
            <person name="Lapidus A."/>
            <person name="Nolan M."/>
            <person name="Lucas S."/>
            <person name="Hammon N."/>
            <person name="Deshpande S."/>
            <person name="Cheng J.F."/>
            <person name="Tapia R."/>
            <person name="Goodwin L."/>
            <person name="Pitluck S."/>
            <person name="Huntemann M."/>
            <person name="Liolios K."/>
            <person name="Ivanova N."/>
            <person name="Pagani I."/>
            <person name="Mavromatis K."/>
            <person name="Ovchinikova G."/>
            <person name="Pati A."/>
            <person name="Chen A."/>
            <person name="Palaniappan K."/>
            <person name="Land M."/>
            <person name="Hauser L."/>
            <person name="Brambilla E.M."/>
            <person name="Rohde M."/>
            <person name="Spring S."/>
            <person name="Sikorski J."/>
            <person name="Goker M."/>
            <person name="Woyke T."/>
            <person name="Bristow J."/>
            <person name="Eisen J.A."/>
            <person name="Markowitz V."/>
            <person name="Hugenholtz P."/>
            <person name="Kyrpides N.C."/>
            <person name="Klenk H.P."/>
            <person name="Detter J.C."/>
        </authorList>
    </citation>
    <scope>NUCLEOTIDE SEQUENCE [LARGE SCALE GENOMIC DNA]</scope>
    <source>
        <strain evidence="2">DSM 8271 / FlGlyR</strain>
    </source>
</reference>
<reference evidence="2" key="2">
    <citation type="submission" date="2011-02" db="EMBL/GenBank/DDBJ databases">
        <title>The complete genome of Syntrophobotulus glycolicus DSM 8271.</title>
        <authorList>
            <person name="Lucas S."/>
            <person name="Copeland A."/>
            <person name="Lapidus A."/>
            <person name="Bruce D."/>
            <person name="Goodwin L."/>
            <person name="Pitluck S."/>
            <person name="Kyrpides N."/>
            <person name="Mavromatis K."/>
            <person name="Pagani I."/>
            <person name="Ivanova N."/>
            <person name="Mikhailova N."/>
            <person name="Chertkov O."/>
            <person name="Held B."/>
            <person name="Detter J.C."/>
            <person name="Tapia R."/>
            <person name="Han C."/>
            <person name="Land M."/>
            <person name="Hauser L."/>
            <person name="Markowitz V."/>
            <person name="Cheng J.-F."/>
            <person name="Hugenholtz P."/>
            <person name="Woyke T."/>
            <person name="Wu D."/>
            <person name="Spring S."/>
            <person name="Schroeder M."/>
            <person name="Brambilla E."/>
            <person name="Klenk H.-P."/>
            <person name="Eisen J.A."/>
        </authorList>
    </citation>
    <scope>NUCLEOTIDE SEQUENCE [LARGE SCALE GENOMIC DNA]</scope>
    <source>
        <strain evidence="2">DSM 8271 / FlGlyR</strain>
    </source>
</reference>
<dbReference type="AlphaFoldDB" id="F0T2J5"/>
<dbReference type="GO" id="GO:0030234">
    <property type="term" value="F:enzyme regulator activity"/>
    <property type="evidence" value="ECO:0007669"/>
    <property type="project" value="InterPro"/>
</dbReference>
<dbReference type="HOGENOM" id="CLU_2290294_0_0_9"/>
<dbReference type="GO" id="GO:0006808">
    <property type="term" value="P:regulation of nitrogen utilization"/>
    <property type="evidence" value="ECO:0007669"/>
    <property type="project" value="InterPro"/>
</dbReference>
<evidence type="ECO:0000313" key="2">
    <source>
        <dbReference type="Proteomes" id="UP000007488"/>
    </source>
</evidence>
<organism evidence="1 2">
    <name type="scientific">Syntrophobotulus glycolicus (strain DSM 8271 / FlGlyR)</name>
    <dbReference type="NCBI Taxonomy" id="645991"/>
    <lineage>
        <taxon>Bacteria</taxon>
        <taxon>Bacillati</taxon>
        <taxon>Bacillota</taxon>
        <taxon>Clostridia</taxon>
        <taxon>Eubacteriales</taxon>
        <taxon>Desulfitobacteriaceae</taxon>
        <taxon>Syntrophobotulus</taxon>
    </lineage>
</organism>
<dbReference type="SMART" id="SM00938">
    <property type="entry name" value="P-II"/>
    <property type="match status" value="1"/>
</dbReference>
<dbReference type="InterPro" id="IPR002187">
    <property type="entry name" value="N-reg_PII"/>
</dbReference>
<dbReference type="STRING" id="645991.Sgly_0972"/>
<name>F0T2J5_SYNGF</name>
<proteinExistence type="predicted"/>
<dbReference type="eggNOG" id="COG0347">
    <property type="taxonomic scope" value="Bacteria"/>
</dbReference>
<dbReference type="Gene3D" id="3.30.70.120">
    <property type="match status" value="1"/>
</dbReference>
<protein>
    <submittedName>
        <fullName evidence="1">Nitrogen regulatory protein P-II</fullName>
    </submittedName>
</protein>
<dbReference type="InterPro" id="IPR011322">
    <property type="entry name" value="N-reg_PII-like_a/b"/>
</dbReference>
<keyword evidence="2" id="KW-1185">Reference proteome</keyword>